<feature type="chain" id="PRO_5020736369" description="Cytochrome c" evidence="1">
    <location>
        <begin position="26"/>
        <end position="163"/>
    </location>
</feature>
<dbReference type="GO" id="GO:0020037">
    <property type="term" value="F:heme binding"/>
    <property type="evidence" value="ECO:0007669"/>
    <property type="project" value="InterPro"/>
</dbReference>
<feature type="signal peptide" evidence="1">
    <location>
        <begin position="1"/>
        <end position="25"/>
    </location>
</feature>
<dbReference type="GO" id="GO:0022900">
    <property type="term" value="P:electron transport chain"/>
    <property type="evidence" value="ECO:0007669"/>
    <property type="project" value="InterPro"/>
</dbReference>
<name>A0A4R3XXW4_9PROT</name>
<dbReference type="SUPFAM" id="SSF47175">
    <property type="entry name" value="Cytochromes"/>
    <property type="match status" value="1"/>
</dbReference>
<organism evidence="2 3">
    <name type="scientific">Sulfurirhabdus autotrophica</name>
    <dbReference type="NCBI Taxonomy" id="1706046"/>
    <lineage>
        <taxon>Bacteria</taxon>
        <taxon>Pseudomonadati</taxon>
        <taxon>Pseudomonadota</taxon>
        <taxon>Betaproteobacteria</taxon>
        <taxon>Nitrosomonadales</taxon>
        <taxon>Sulfuricellaceae</taxon>
        <taxon>Sulfurirhabdus</taxon>
    </lineage>
</organism>
<evidence type="ECO:0008006" key="4">
    <source>
        <dbReference type="Google" id="ProtNLM"/>
    </source>
</evidence>
<proteinExistence type="predicted"/>
<gene>
    <name evidence="2" type="ORF">EDC63_11382</name>
</gene>
<accession>A0A4R3XXW4</accession>
<evidence type="ECO:0000313" key="3">
    <source>
        <dbReference type="Proteomes" id="UP000295367"/>
    </source>
</evidence>
<reference evidence="2 3" key="1">
    <citation type="submission" date="2019-03" db="EMBL/GenBank/DDBJ databases">
        <title>Genomic Encyclopedia of Type Strains, Phase IV (KMG-IV): sequencing the most valuable type-strain genomes for metagenomic binning, comparative biology and taxonomic classification.</title>
        <authorList>
            <person name="Goeker M."/>
        </authorList>
    </citation>
    <scope>NUCLEOTIDE SEQUENCE [LARGE SCALE GENOMIC DNA]</scope>
    <source>
        <strain evidence="2 3">DSM 100309</strain>
    </source>
</reference>
<keyword evidence="3" id="KW-1185">Reference proteome</keyword>
<dbReference type="InterPro" id="IPR010980">
    <property type="entry name" value="Cyt_c/b562"/>
</dbReference>
<comment type="caution">
    <text evidence="2">The sequence shown here is derived from an EMBL/GenBank/DDBJ whole genome shotgun (WGS) entry which is preliminary data.</text>
</comment>
<evidence type="ECO:0000256" key="1">
    <source>
        <dbReference type="SAM" id="SignalP"/>
    </source>
</evidence>
<keyword evidence="1" id="KW-0732">Signal</keyword>
<evidence type="ECO:0000313" key="2">
    <source>
        <dbReference type="EMBL" id="TCV84146.1"/>
    </source>
</evidence>
<protein>
    <recommendedName>
        <fullName evidence="4">Cytochrome c</fullName>
    </recommendedName>
</protein>
<dbReference type="EMBL" id="SMCO01000013">
    <property type="protein sequence ID" value="TCV84146.1"/>
    <property type="molecule type" value="Genomic_DNA"/>
</dbReference>
<dbReference type="Proteomes" id="UP000295367">
    <property type="component" value="Unassembled WGS sequence"/>
</dbReference>
<dbReference type="GO" id="GO:0005506">
    <property type="term" value="F:iron ion binding"/>
    <property type="evidence" value="ECO:0007669"/>
    <property type="project" value="InterPro"/>
</dbReference>
<dbReference type="RefSeq" id="WP_223248159.1">
    <property type="nucleotide sequence ID" value="NZ_BHVT01000008.1"/>
</dbReference>
<dbReference type="GO" id="GO:0009055">
    <property type="term" value="F:electron transfer activity"/>
    <property type="evidence" value="ECO:0007669"/>
    <property type="project" value="InterPro"/>
</dbReference>
<sequence length="163" mass="17861">MYKNMKVLSCSALVGLLLSVSSVSADEKHAENHAKPADERTALVLKPDERAVVLLEMRQFLSGVQLMTDAFARDDAKALANAARSLGKAAVHEVPPALRAKLPAEFKQLGFSVHNEFDQIAMDAESMGDMKHSMTQLASTLQKCVACHTIYQIQNEPYPALHK</sequence>
<dbReference type="AlphaFoldDB" id="A0A4R3XXW4"/>